<evidence type="ECO:0000256" key="1">
    <source>
        <dbReference type="ARBA" id="ARBA00004141"/>
    </source>
</evidence>
<dbReference type="AlphaFoldDB" id="A0A2P5FX42"/>
<dbReference type="GO" id="GO:0005737">
    <property type="term" value="C:cytoplasm"/>
    <property type="evidence" value="ECO:0007669"/>
    <property type="project" value="UniProtKB-ARBA"/>
</dbReference>
<evidence type="ECO:0000313" key="7">
    <source>
        <dbReference type="EMBL" id="POO02349.1"/>
    </source>
</evidence>
<dbReference type="OrthoDB" id="1928191at2759"/>
<dbReference type="EMBL" id="JXTC01000005">
    <property type="protein sequence ID" value="POO02349.1"/>
    <property type="molecule type" value="Genomic_DNA"/>
</dbReference>
<keyword evidence="5 6" id="KW-0472">Membrane</keyword>
<accession>A0A2P5FX42</accession>
<dbReference type="Pfam" id="PF05078">
    <property type="entry name" value="DUF679"/>
    <property type="match status" value="1"/>
</dbReference>
<evidence type="ECO:0000256" key="6">
    <source>
        <dbReference type="SAM" id="Phobius"/>
    </source>
</evidence>
<name>A0A2P5FX42_TREOI</name>
<dbReference type="STRING" id="63057.A0A2P5FX42"/>
<evidence type="ECO:0000256" key="3">
    <source>
        <dbReference type="ARBA" id="ARBA00022692"/>
    </source>
</evidence>
<feature type="transmembrane region" description="Helical" evidence="6">
    <location>
        <begin position="116"/>
        <end position="132"/>
    </location>
</feature>
<gene>
    <name evidence="7" type="ORF">TorRG33x02_021330</name>
</gene>
<evidence type="ECO:0000256" key="4">
    <source>
        <dbReference type="ARBA" id="ARBA00022989"/>
    </source>
</evidence>
<dbReference type="InParanoid" id="A0A2P5FX42"/>
<proteinExistence type="inferred from homology"/>
<comment type="caution">
    <text evidence="7">The sequence shown here is derived from an EMBL/GenBank/DDBJ whole genome shotgun (WGS) entry which is preliminary data.</text>
</comment>
<dbReference type="InterPro" id="IPR007770">
    <property type="entry name" value="DMP"/>
</dbReference>
<keyword evidence="3 6" id="KW-0812">Transmembrane</keyword>
<feature type="transmembrane region" description="Helical" evidence="6">
    <location>
        <begin position="152"/>
        <end position="170"/>
    </location>
</feature>
<dbReference type="FunCoup" id="A0A2P5FX42">
    <property type="interactions" value="403"/>
</dbReference>
<comment type="subcellular location">
    <subcellularLocation>
        <location evidence="1">Membrane</location>
        <topology evidence="1">Multi-pass membrane protein</topology>
    </subcellularLocation>
</comment>
<evidence type="ECO:0000256" key="5">
    <source>
        <dbReference type="ARBA" id="ARBA00023136"/>
    </source>
</evidence>
<keyword evidence="4 6" id="KW-1133">Transmembrane helix</keyword>
<dbReference type="GO" id="GO:0016020">
    <property type="term" value="C:membrane"/>
    <property type="evidence" value="ECO:0007669"/>
    <property type="project" value="UniProtKB-SubCell"/>
</dbReference>
<sequence>MAAAPATTSQTGISSKTLFEGVGNLIKLLPTGTVFVFQFLNPVLTNNGSCSAVNKSLNAVLIALCGLACFFSSFTDSYTGTDNKTHYGIVTPAGLWPAPSSDGLDLRSQRLRVGDFAHGLLSLTVFAALALLDTNTVRCFYPEFESEQKVLLQVLLPVIGGFSSSVFALFPSDRHGIGYRPSS</sequence>
<comment type="similarity">
    <text evidence="2">Belongs to the plant DMP1 protein family.</text>
</comment>
<protein>
    <submittedName>
        <fullName evidence="7">Uncharacterized protein</fullName>
    </submittedName>
</protein>
<evidence type="ECO:0000313" key="8">
    <source>
        <dbReference type="Proteomes" id="UP000237000"/>
    </source>
</evidence>
<evidence type="ECO:0000256" key="2">
    <source>
        <dbReference type="ARBA" id="ARBA00008707"/>
    </source>
</evidence>
<dbReference type="PANTHER" id="PTHR31621">
    <property type="entry name" value="PROTEIN DMP3"/>
    <property type="match status" value="1"/>
</dbReference>
<dbReference type="GO" id="GO:0010256">
    <property type="term" value="P:endomembrane system organization"/>
    <property type="evidence" value="ECO:0007669"/>
    <property type="project" value="TreeGrafter"/>
</dbReference>
<dbReference type="Proteomes" id="UP000237000">
    <property type="component" value="Unassembled WGS sequence"/>
</dbReference>
<organism evidence="7 8">
    <name type="scientific">Trema orientale</name>
    <name type="common">Charcoal tree</name>
    <name type="synonym">Celtis orientalis</name>
    <dbReference type="NCBI Taxonomy" id="63057"/>
    <lineage>
        <taxon>Eukaryota</taxon>
        <taxon>Viridiplantae</taxon>
        <taxon>Streptophyta</taxon>
        <taxon>Embryophyta</taxon>
        <taxon>Tracheophyta</taxon>
        <taxon>Spermatophyta</taxon>
        <taxon>Magnoliopsida</taxon>
        <taxon>eudicotyledons</taxon>
        <taxon>Gunneridae</taxon>
        <taxon>Pentapetalae</taxon>
        <taxon>rosids</taxon>
        <taxon>fabids</taxon>
        <taxon>Rosales</taxon>
        <taxon>Cannabaceae</taxon>
        <taxon>Trema</taxon>
    </lineage>
</organism>
<dbReference type="PANTHER" id="PTHR31621:SF66">
    <property type="entry name" value="PROTEIN DMP2"/>
    <property type="match status" value="1"/>
</dbReference>
<reference evidence="8" key="1">
    <citation type="submission" date="2016-06" db="EMBL/GenBank/DDBJ databases">
        <title>Parallel loss of symbiosis genes in relatives of nitrogen-fixing non-legume Parasponia.</title>
        <authorList>
            <person name="Van Velzen R."/>
            <person name="Holmer R."/>
            <person name="Bu F."/>
            <person name="Rutten L."/>
            <person name="Van Zeijl A."/>
            <person name="Liu W."/>
            <person name="Santuari L."/>
            <person name="Cao Q."/>
            <person name="Sharma T."/>
            <person name="Shen D."/>
            <person name="Roswanjaya Y."/>
            <person name="Wardhani T."/>
            <person name="Kalhor M.S."/>
            <person name="Jansen J."/>
            <person name="Van den Hoogen J."/>
            <person name="Gungor B."/>
            <person name="Hartog M."/>
            <person name="Hontelez J."/>
            <person name="Verver J."/>
            <person name="Yang W.-C."/>
            <person name="Schijlen E."/>
            <person name="Repin R."/>
            <person name="Schilthuizen M."/>
            <person name="Schranz E."/>
            <person name="Heidstra R."/>
            <person name="Miyata K."/>
            <person name="Fedorova E."/>
            <person name="Kohlen W."/>
            <person name="Bisseling T."/>
            <person name="Smit S."/>
            <person name="Geurts R."/>
        </authorList>
    </citation>
    <scope>NUCLEOTIDE SEQUENCE [LARGE SCALE GENOMIC DNA]</scope>
    <source>
        <strain evidence="8">cv. RG33-2</strain>
    </source>
</reference>
<keyword evidence="8" id="KW-1185">Reference proteome</keyword>